<dbReference type="STRING" id="219572.A7J50_1336"/>
<proteinExistence type="predicted"/>
<evidence type="ECO:0000313" key="1">
    <source>
        <dbReference type="EMBL" id="ANF84770.1"/>
    </source>
</evidence>
<evidence type="ECO:0000313" key="2">
    <source>
        <dbReference type="Proteomes" id="UP000077829"/>
    </source>
</evidence>
<dbReference type="EMBL" id="CP015600">
    <property type="protein sequence ID" value="ANF84770.1"/>
    <property type="molecule type" value="Genomic_DNA"/>
</dbReference>
<dbReference type="KEGG" id="panr:A7J50_1336"/>
<dbReference type="Proteomes" id="UP000077829">
    <property type="component" value="Chromosome"/>
</dbReference>
<dbReference type="PATRIC" id="fig|219572.3.peg.1362"/>
<gene>
    <name evidence="1" type="ORF">A7J50_1336</name>
</gene>
<sequence length="90" mass="9970">MSVKDVVDSQIQNARICRSRYVTMSEVGWLVGGIVFSLKHSMSVISDPAQFSQQACAYVQELENAGQQEAAVKVSAWIDQLPQRHDLFAA</sequence>
<name>A0A172YX80_9PSED</name>
<organism evidence="1 2">
    <name type="scientific">Pseudomonas antarctica</name>
    <dbReference type="NCBI Taxonomy" id="219572"/>
    <lineage>
        <taxon>Bacteria</taxon>
        <taxon>Pseudomonadati</taxon>
        <taxon>Pseudomonadota</taxon>
        <taxon>Gammaproteobacteria</taxon>
        <taxon>Pseudomonadales</taxon>
        <taxon>Pseudomonadaceae</taxon>
        <taxon>Pseudomonas</taxon>
    </lineage>
</organism>
<protein>
    <submittedName>
        <fullName evidence="1">Uncharacterized protein</fullName>
    </submittedName>
</protein>
<dbReference type="RefSeq" id="WP_064451088.1">
    <property type="nucleotide sequence ID" value="NZ_CP015600.1"/>
</dbReference>
<dbReference type="AlphaFoldDB" id="A0A172YX80"/>
<reference evidence="1 2" key="1">
    <citation type="submission" date="2016-05" db="EMBL/GenBank/DDBJ databases">
        <title>Complete genome sequence of Pseudomonas antarctica PAMC 27494.</title>
        <authorList>
            <person name="Lee J."/>
        </authorList>
    </citation>
    <scope>NUCLEOTIDE SEQUENCE [LARGE SCALE GENOMIC DNA]</scope>
    <source>
        <strain evidence="1 2">PAMC 27494</strain>
    </source>
</reference>
<accession>A0A172YX80</accession>